<proteinExistence type="predicted"/>
<dbReference type="AlphaFoldDB" id="A0A014P6C0"/>
<dbReference type="SUPFAM" id="SSF54427">
    <property type="entry name" value="NTF2-like"/>
    <property type="match status" value="1"/>
</dbReference>
<dbReference type="EMBL" id="JELW01000031">
    <property type="protein sequence ID" value="EXU97990.1"/>
    <property type="molecule type" value="Genomic_DNA"/>
</dbReference>
<protein>
    <submittedName>
        <fullName evidence="1">Uncharacterized protein</fullName>
    </submittedName>
</protein>
<name>A0A014P6C0_9HYPO</name>
<dbReference type="Proteomes" id="UP000030151">
    <property type="component" value="Unassembled WGS sequence"/>
</dbReference>
<dbReference type="Gene3D" id="3.10.450.50">
    <property type="match status" value="1"/>
</dbReference>
<accession>A0A014P6C0</accession>
<gene>
    <name evidence="1" type="ORF">X797_008989</name>
</gene>
<dbReference type="HOGENOM" id="CLU_129984_0_0_1"/>
<organism evidence="1 2">
    <name type="scientific">Metarhizium robertsii</name>
    <dbReference type="NCBI Taxonomy" id="568076"/>
    <lineage>
        <taxon>Eukaryota</taxon>
        <taxon>Fungi</taxon>
        <taxon>Dikarya</taxon>
        <taxon>Ascomycota</taxon>
        <taxon>Pezizomycotina</taxon>
        <taxon>Sordariomycetes</taxon>
        <taxon>Hypocreomycetidae</taxon>
        <taxon>Hypocreales</taxon>
        <taxon>Clavicipitaceae</taxon>
        <taxon>Metarhizium</taxon>
    </lineage>
</organism>
<sequence length="180" mass="20590">MQRMNAATFRHTGDWNAASRQNRALRFIESYAKEVASDIGIQYSATKYYAPSCVFFDTTNVTYNGANDIKAWMQRLFSSFDKIEFTGLTFLVIEEGIPEQDTPIYTVNAEFMAKYYVKGDPEPVSVPRLFIFTIGPSESEDGFDGLQYLDVKLYWDTSLVREKILRRRITSVKDQGGPVD</sequence>
<dbReference type="InterPro" id="IPR032710">
    <property type="entry name" value="NTF2-like_dom_sf"/>
</dbReference>
<dbReference type="eggNOG" id="ENOG502SPEA">
    <property type="taxonomic scope" value="Eukaryota"/>
</dbReference>
<evidence type="ECO:0000313" key="2">
    <source>
        <dbReference type="Proteomes" id="UP000030151"/>
    </source>
</evidence>
<reference evidence="1 2" key="1">
    <citation type="submission" date="2014-02" db="EMBL/GenBank/DDBJ databases">
        <title>The genome sequence of the entomopathogenic fungus Metarhizium robertsii ARSEF 2575.</title>
        <authorList>
            <person name="Giuliano Garisto Donzelli B."/>
            <person name="Roe B.A."/>
            <person name="Macmil S.L."/>
            <person name="Krasnoff S.B."/>
            <person name="Gibson D.M."/>
        </authorList>
    </citation>
    <scope>NUCLEOTIDE SEQUENCE [LARGE SCALE GENOMIC DNA]</scope>
    <source>
        <strain evidence="1 2">ARSEF 2575</strain>
    </source>
</reference>
<comment type="caution">
    <text evidence="1">The sequence shown here is derived from an EMBL/GenBank/DDBJ whole genome shotgun (WGS) entry which is preliminary data.</text>
</comment>
<evidence type="ECO:0000313" key="1">
    <source>
        <dbReference type="EMBL" id="EXU97990.1"/>
    </source>
</evidence>